<feature type="non-terminal residue" evidence="2">
    <location>
        <position position="1"/>
    </location>
</feature>
<feature type="transmembrane region" description="Helical" evidence="1">
    <location>
        <begin position="19"/>
        <end position="36"/>
    </location>
</feature>
<reference evidence="2" key="1">
    <citation type="submission" date="2021-02" db="EMBL/GenBank/DDBJ databases">
        <authorList>
            <person name="Nieuwenhuis M."/>
            <person name="Van De Peppel L.J.J."/>
        </authorList>
    </citation>
    <scope>NUCLEOTIDE SEQUENCE</scope>
    <source>
        <strain evidence="2">D49</strain>
    </source>
</reference>
<evidence type="ECO:0000313" key="3">
    <source>
        <dbReference type="Proteomes" id="UP000717328"/>
    </source>
</evidence>
<name>A0A9P7KF19_9AGAR</name>
<keyword evidence="1" id="KW-0812">Transmembrane</keyword>
<keyword evidence="3" id="KW-1185">Reference proteome</keyword>
<dbReference type="OrthoDB" id="2107640at2759"/>
<proteinExistence type="predicted"/>
<sequence>PSPASDSSYKQITEAKWDIANIFLVACFLTLSLLLSECKVAQIKSSPPIRVTVRVNLQSMYADIGRELKVLGLQPPQRDMKKCDGKVKMNTQCDAMQGYVSVVTTD</sequence>
<gene>
    <name evidence="2" type="ORF">H0H81_002057</name>
</gene>
<protein>
    <submittedName>
        <fullName evidence="2">Uncharacterized protein</fullName>
    </submittedName>
</protein>
<reference evidence="2" key="2">
    <citation type="submission" date="2021-10" db="EMBL/GenBank/DDBJ databases">
        <title>Phylogenomics reveals ancestral predisposition of the termite-cultivated fungus Termitomyces towards a domesticated lifestyle.</title>
        <authorList>
            <person name="Auxier B."/>
            <person name="Grum-Grzhimaylo A."/>
            <person name="Cardenas M.E."/>
            <person name="Lodge J.D."/>
            <person name="Laessoe T."/>
            <person name="Pedersen O."/>
            <person name="Smith M.E."/>
            <person name="Kuyper T.W."/>
            <person name="Franco-Molano E.A."/>
            <person name="Baroni T.J."/>
            <person name="Aanen D.K."/>
        </authorList>
    </citation>
    <scope>NUCLEOTIDE SEQUENCE</scope>
    <source>
        <strain evidence="2">D49</strain>
    </source>
</reference>
<dbReference type="AlphaFoldDB" id="A0A9P7KF19"/>
<evidence type="ECO:0000313" key="2">
    <source>
        <dbReference type="EMBL" id="KAG5649781.1"/>
    </source>
</evidence>
<organism evidence="2 3">
    <name type="scientific">Sphagnurus paluster</name>
    <dbReference type="NCBI Taxonomy" id="117069"/>
    <lineage>
        <taxon>Eukaryota</taxon>
        <taxon>Fungi</taxon>
        <taxon>Dikarya</taxon>
        <taxon>Basidiomycota</taxon>
        <taxon>Agaricomycotina</taxon>
        <taxon>Agaricomycetes</taxon>
        <taxon>Agaricomycetidae</taxon>
        <taxon>Agaricales</taxon>
        <taxon>Tricholomatineae</taxon>
        <taxon>Lyophyllaceae</taxon>
        <taxon>Sphagnurus</taxon>
    </lineage>
</organism>
<evidence type="ECO:0000256" key="1">
    <source>
        <dbReference type="SAM" id="Phobius"/>
    </source>
</evidence>
<comment type="caution">
    <text evidence="2">The sequence shown here is derived from an EMBL/GenBank/DDBJ whole genome shotgun (WGS) entry which is preliminary data.</text>
</comment>
<dbReference type="Proteomes" id="UP000717328">
    <property type="component" value="Unassembled WGS sequence"/>
</dbReference>
<accession>A0A9P7KF19</accession>
<keyword evidence="1" id="KW-0472">Membrane</keyword>
<dbReference type="EMBL" id="JABCKI010000709">
    <property type="protein sequence ID" value="KAG5649781.1"/>
    <property type="molecule type" value="Genomic_DNA"/>
</dbReference>
<keyword evidence="1" id="KW-1133">Transmembrane helix</keyword>